<evidence type="ECO:0000256" key="4">
    <source>
        <dbReference type="ARBA" id="ARBA00022825"/>
    </source>
</evidence>
<dbReference type="EMBL" id="JAVDVX010000006">
    <property type="protein sequence ID" value="MDR7091123.1"/>
    <property type="molecule type" value="Genomic_DNA"/>
</dbReference>
<evidence type="ECO:0000259" key="10">
    <source>
        <dbReference type="Pfam" id="PF00082"/>
    </source>
</evidence>
<dbReference type="PANTHER" id="PTHR43806">
    <property type="entry name" value="PEPTIDASE S8"/>
    <property type="match status" value="1"/>
</dbReference>
<keyword evidence="8" id="KW-0812">Transmembrane</keyword>
<dbReference type="Gene3D" id="3.40.50.200">
    <property type="entry name" value="Peptidase S8/S53 domain"/>
    <property type="match status" value="1"/>
</dbReference>
<dbReference type="PRINTS" id="PR00723">
    <property type="entry name" value="SUBTILISIN"/>
</dbReference>
<dbReference type="Proteomes" id="UP001253595">
    <property type="component" value="Unassembled WGS sequence"/>
</dbReference>
<keyword evidence="9" id="KW-0732">Signal</keyword>
<dbReference type="GO" id="GO:0008233">
    <property type="term" value="F:peptidase activity"/>
    <property type="evidence" value="ECO:0007669"/>
    <property type="project" value="UniProtKB-KW"/>
</dbReference>
<evidence type="ECO:0000313" key="12">
    <source>
        <dbReference type="Proteomes" id="UP001253595"/>
    </source>
</evidence>
<keyword evidence="2 5" id="KW-0645">Protease</keyword>
<dbReference type="PANTHER" id="PTHR43806:SF65">
    <property type="entry name" value="SERINE PROTEASE APRX"/>
    <property type="match status" value="1"/>
</dbReference>
<feature type="chain" id="PRO_5045291574" evidence="9">
    <location>
        <begin position="25"/>
        <end position="1366"/>
    </location>
</feature>
<dbReference type="PROSITE" id="PS00137">
    <property type="entry name" value="SUBTILASE_HIS"/>
    <property type="match status" value="1"/>
</dbReference>
<keyword evidence="4 5" id="KW-0720">Serine protease</keyword>
<organism evidence="11 12">
    <name type="scientific">Cellvibrio fibrivorans</name>
    <dbReference type="NCBI Taxonomy" id="126350"/>
    <lineage>
        <taxon>Bacteria</taxon>
        <taxon>Pseudomonadati</taxon>
        <taxon>Pseudomonadota</taxon>
        <taxon>Gammaproteobacteria</taxon>
        <taxon>Cellvibrionales</taxon>
        <taxon>Cellvibrionaceae</taxon>
        <taxon>Cellvibrio</taxon>
    </lineage>
</organism>
<gene>
    <name evidence="11" type="ORF">J2X05_003158</name>
</gene>
<dbReference type="InterPro" id="IPR022398">
    <property type="entry name" value="Peptidase_S8_His-AS"/>
</dbReference>
<dbReference type="PROSITE" id="PS00138">
    <property type="entry name" value="SUBTILASE_SER"/>
    <property type="match status" value="1"/>
</dbReference>
<keyword evidence="8" id="KW-0472">Membrane</keyword>
<dbReference type="InterPro" id="IPR023828">
    <property type="entry name" value="Peptidase_S8_Ser-AS"/>
</dbReference>
<evidence type="ECO:0000256" key="6">
    <source>
        <dbReference type="RuleBase" id="RU003355"/>
    </source>
</evidence>
<feature type="active site" description="Charge relay system" evidence="5">
    <location>
        <position position="269"/>
    </location>
</feature>
<dbReference type="CDD" id="cd07474">
    <property type="entry name" value="Peptidases_S8_subtilisin_Vpr-like"/>
    <property type="match status" value="1"/>
</dbReference>
<dbReference type="InterPro" id="IPR000209">
    <property type="entry name" value="Peptidase_S8/S53_dom"/>
</dbReference>
<evidence type="ECO:0000256" key="1">
    <source>
        <dbReference type="ARBA" id="ARBA00011073"/>
    </source>
</evidence>
<proteinExistence type="inferred from homology"/>
<accession>A0ABU1V1D5</accession>
<feature type="transmembrane region" description="Helical" evidence="8">
    <location>
        <begin position="1335"/>
        <end position="1355"/>
    </location>
</feature>
<evidence type="ECO:0000256" key="2">
    <source>
        <dbReference type="ARBA" id="ARBA00022670"/>
    </source>
</evidence>
<keyword evidence="12" id="KW-1185">Reference proteome</keyword>
<dbReference type="PROSITE" id="PS51892">
    <property type="entry name" value="SUBTILASE"/>
    <property type="match status" value="1"/>
</dbReference>
<keyword evidence="8" id="KW-1133">Transmembrane helix</keyword>
<dbReference type="Pfam" id="PF00082">
    <property type="entry name" value="Peptidase_S8"/>
    <property type="match status" value="1"/>
</dbReference>
<evidence type="ECO:0000313" key="11">
    <source>
        <dbReference type="EMBL" id="MDR7091123.1"/>
    </source>
</evidence>
<dbReference type="InterPro" id="IPR015500">
    <property type="entry name" value="Peptidase_S8_subtilisin-rel"/>
</dbReference>
<reference evidence="11 12" key="1">
    <citation type="submission" date="2023-07" db="EMBL/GenBank/DDBJ databases">
        <title>Sorghum-associated microbial communities from plants grown in Nebraska, USA.</title>
        <authorList>
            <person name="Schachtman D."/>
        </authorList>
    </citation>
    <scope>NUCLEOTIDE SEQUENCE [LARGE SCALE GENOMIC DNA]</scope>
    <source>
        <strain evidence="11 12">BE190</strain>
    </source>
</reference>
<evidence type="ECO:0000256" key="3">
    <source>
        <dbReference type="ARBA" id="ARBA00022801"/>
    </source>
</evidence>
<name>A0ABU1V1D5_9GAMM</name>
<feature type="active site" description="Charge relay system" evidence="5">
    <location>
        <position position="437"/>
    </location>
</feature>
<feature type="region of interest" description="Disordered" evidence="7">
    <location>
        <begin position="36"/>
        <end position="64"/>
    </location>
</feature>
<dbReference type="GO" id="GO:0006508">
    <property type="term" value="P:proteolysis"/>
    <property type="evidence" value="ECO:0007669"/>
    <property type="project" value="UniProtKB-KW"/>
</dbReference>
<comment type="caution">
    <text evidence="11">The sequence shown here is derived from an EMBL/GenBank/DDBJ whole genome shotgun (WGS) entry which is preliminary data.</text>
</comment>
<feature type="signal peptide" evidence="9">
    <location>
        <begin position="1"/>
        <end position="24"/>
    </location>
</feature>
<comment type="similarity">
    <text evidence="1 5 6">Belongs to the peptidase S8 family.</text>
</comment>
<dbReference type="InterPro" id="IPR023827">
    <property type="entry name" value="Peptidase_S8_Asp-AS"/>
</dbReference>
<evidence type="ECO:0000256" key="5">
    <source>
        <dbReference type="PROSITE-ProRule" id="PRU01240"/>
    </source>
</evidence>
<feature type="active site" description="Charge relay system" evidence="5">
    <location>
        <position position="228"/>
    </location>
</feature>
<evidence type="ECO:0000256" key="7">
    <source>
        <dbReference type="SAM" id="MobiDB-lite"/>
    </source>
</evidence>
<dbReference type="SUPFAM" id="SSF52743">
    <property type="entry name" value="Subtilisin-like"/>
    <property type="match status" value="1"/>
</dbReference>
<dbReference type="RefSeq" id="WP_310074050.1">
    <property type="nucleotide sequence ID" value="NZ_JAVDVX010000006.1"/>
</dbReference>
<dbReference type="InterPro" id="IPR036852">
    <property type="entry name" value="Peptidase_S8/S53_dom_sf"/>
</dbReference>
<feature type="domain" description="Peptidase S8/S53" evidence="10">
    <location>
        <begin position="219"/>
        <end position="480"/>
    </location>
</feature>
<dbReference type="InterPro" id="IPR050131">
    <property type="entry name" value="Peptidase_S8_subtilisin-like"/>
</dbReference>
<dbReference type="InterPro" id="IPR034213">
    <property type="entry name" value="S8_Vpr-like"/>
</dbReference>
<sequence>MFPRTLSAGVVALAFCALVHLAQANQSPQQIIQIHQQHNQSGNQLDNHPDNSEPQSFALPAGGAVSIDNQSGQLQIQTLDHTQPQRLLVRLKDQAVRPYLKQQREQMRATGKLSRAQQQLLGKSTQSQLQRVQKSQSQLLGELRKQKLMQQMHGQFTQLTNTMSITAEANSIERIRRLPQVAAVYPDTRIKAFLAESVGITKAPQLWAMRDSQAREVTGQGVTVAVLDTGIDYTHPDLGGCIGTGCKVAGGHNFVEGEDATNPIDKHGHGTHVAGIIAAKGTLTGMAPDVNLYAYKVLSDQGWGMESGIVAALEKAVDPDGNPLTDDQIDIVNMSLGGSGAPDSPISEAANNAMAAGVVVVVAAGNSGSSYSTIGSPGNAEQVLTVGASDNNGAIAGFSSRGPISGKAYVKPELVAPGVEINSAKPGGSYVRLSGTSMATPHVAGGAALLKQLYPNLTPAELKTLLINTGSDLGQDVFTQGAGMMDLAQAASAKLLVSPALLSAGSVNLAQPSWSANLPLTLKNISSNSLKVATTAPVVFPQGASGLVDPAGEQELAAGEQTTVKLQLLVDTQTLPFADSATLHHEVVANVRYSETDIRLPLVFAKAARLNVEFDAPLFLLHVINEDGSYGSVEYFNSCTDAPTNFGLDLKPGTYHLAATFYGEGCSLDSLVFEEDIQLVDSVTTKLERASAIHEIAIGSVTGLDGSSIPLDGMITKTQLIEWRMTDIPQGSVLFLGGSGKRILRVSELSESVQIAATALFSLRETSPGVTGEYYLLSALYKDGIRSSQYLDLDLRAAGGVDFTYADLDKLAGGVRFSQGLSQLRSTFDFVAFGTYWSSGTVYNQPISAKLYANVSTLEKGEWYPTMGVERLSDDPFAWNLQLMNTGSLAFTDAQSFTKLRGVFSTPDATNYRSSGRAITVTDGAYFMAPAFYFNGWSNELQVQSMSEPYWFGGNYTIQRDAQQNSFFDLMSYRLLCDGQLNTSSETSGGTFNLPLGAGTCSNLLFELDQPTRFLGVISPSKMRLELDTSLLQGQTTYLLKEFPEQLRFLNDGVPSRVLNGSDLAIELSMLSMSSEVASESEAPEMEYRLSGSADWVPLALSRENGRYLAKLPVIPGAVKASLRISLGDTQKGVKLVQTLEEIVELGQGASGLVLAPPSFDPLPHLTVEATALETAYSLPPVFARDVKDGQIAAVTSNIGPYSIGTHSIYWRATNSVGKIATSLQTLEVRDTTAPVIQIPANITVDATGTLTDVPQPEVKAYDLVDGEITAWTIDWKPFPVGTSYVIWNASDSRYNLSYITQTITVKAAAASSQAQSSSSKAAVNSGGGSGSGGGGGLMGIWMLILCGVLAGTATRQRYRRSGDKI</sequence>
<keyword evidence="3 5" id="KW-0378">Hydrolase</keyword>
<evidence type="ECO:0000256" key="8">
    <source>
        <dbReference type="SAM" id="Phobius"/>
    </source>
</evidence>
<evidence type="ECO:0000256" key="9">
    <source>
        <dbReference type="SAM" id="SignalP"/>
    </source>
</evidence>
<dbReference type="PROSITE" id="PS00136">
    <property type="entry name" value="SUBTILASE_ASP"/>
    <property type="match status" value="1"/>
</dbReference>
<protein>
    <submittedName>
        <fullName evidence="11">Subtilisin family serine protease</fullName>
    </submittedName>
</protein>